<keyword evidence="3" id="KW-1185">Reference proteome</keyword>
<organism evidence="1 3">
    <name type="scientific">Methanosphaera cuniculi</name>
    <dbReference type="NCBI Taxonomy" id="1077256"/>
    <lineage>
        <taxon>Archaea</taxon>
        <taxon>Methanobacteriati</taxon>
        <taxon>Methanobacteriota</taxon>
        <taxon>Methanomada group</taxon>
        <taxon>Methanobacteria</taxon>
        <taxon>Methanobacteriales</taxon>
        <taxon>Methanobacteriaceae</taxon>
        <taxon>Methanosphaera</taxon>
    </lineage>
</organism>
<dbReference type="OrthoDB" id="10874at2157"/>
<reference evidence="1 3" key="2">
    <citation type="journal article" date="2017" name="BMC Genomics">
        <title>Genomic analysis of methanogenic archaea reveals a shift towards energy conservation.</title>
        <authorList>
            <person name="Gilmore S.P."/>
            <person name="Henske J.K."/>
            <person name="Sexton J.A."/>
            <person name="Solomon K.V."/>
            <person name="Seppala S."/>
            <person name="Yoo J.I."/>
            <person name="Huyett L.M."/>
            <person name="Pressman A."/>
            <person name="Cogan J.Z."/>
            <person name="Kivenson V."/>
            <person name="Peng X."/>
            <person name="Tan Y."/>
            <person name="Valentine D.L."/>
            <person name="O'Malley M.A."/>
        </authorList>
    </citation>
    <scope>NUCLEOTIDE SEQUENCE [LARGE SCALE GENOMIC DNA]</scope>
    <source>
        <strain evidence="1 3">1R-7</strain>
    </source>
</reference>
<dbReference type="PANTHER" id="PTHR38816:SF1">
    <property type="entry name" value="EXOSOME SUBUNIT"/>
    <property type="match status" value="1"/>
</dbReference>
<sequence>MIHNISYRTFVYGTEDEEKVTESISYLFENPLPEKTVNEDHFDDDIIILTQKFDKKADIKKFIKFLNETLSDEDKQTISDELERRVDEKGNLFLRFDKQCAYLEHLKLTTTGNAIHVRIKIASYPVSKENAIKVAKEKIFNFL</sequence>
<dbReference type="InterPro" id="IPR002739">
    <property type="entry name" value="PAB1135-like"/>
</dbReference>
<protein>
    <submittedName>
        <fullName evidence="1">Exosome protein</fullName>
    </submittedName>
</protein>
<proteinExistence type="predicted"/>
<dbReference type="Proteomes" id="UP000246004">
    <property type="component" value="Unassembled WGS sequence"/>
</dbReference>
<dbReference type="EMBL" id="LMVN01000026">
    <property type="protein sequence ID" value="PAV06794.1"/>
    <property type="molecule type" value="Genomic_DNA"/>
</dbReference>
<evidence type="ECO:0000313" key="2">
    <source>
        <dbReference type="EMBL" id="PWL08885.1"/>
    </source>
</evidence>
<dbReference type="RefSeq" id="WP_095609226.1">
    <property type="nucleotide sequence ID" value="NZ_CAUHCB010000003.1"/>
</dbReference>
<dbReference type="Proteomes" id="UP000217528">
    <property type="component" value="Unassembled WGS sequence"/>
</dbReference>
<dbReference type="SUPFAM" id="SSF55282">
    <property type="entry name" value="RL5-like"/>
    <property type="match status" value="1"/>
</dbReference>
<dbReference type="PANTHER" id="PTHR38816">
    <property type="entry name" value="EXOSOME SUBUNIT, DUF54 FAMILY-RELATED"/>
    <property type="match status" value="1"/>
</dbReference>
<gene>
    <name evidence="1" type="ORF">ASJ82_06505</name>
    <name evidence="2" type="ORF">MSCUN_02110</name>
</gene>
<dbReference type="InterPro" id="IPR022803">
    <property type="entry name" value="Ribosomal_uL5_dom_sf"/>
</dbReference>
<evidence type="ECO:0000313" key="4">
    <source>
        <dbReference type="Proteomes" id="UP000246004"/>
    </source>
</evidence>
<dbReference type="EMBL" id="LWMS01000006">
    <property type="protein sequence ID" value="PWL08885.1"/>
    <property type="molecule type" value="Genomic_DNA"/>
</dbReference>
<accession>A0A2A2HC06</accession>
<name>A0A2A2HC06_9EURY</name>
<dbReference type="Gene3D" id="3.30.1440.10">
    <property type="match status" value="1"/>
</dbReference>
<reference evidence="2 4" key="1">
    <citation type="submission" date="2016-04" db="EMBL/GenBank/DDBJ databases">
        <title>Genome sequence of Methanosphaera cuniculi DSM 4103.</title>
        <authorList>
            <person name="Poehlein A."/>
            <person name="Seedorf H."/>
            <person name="Daniel R."/>
        </authorList>
    </citation>
    <scope>NUCLEOTIDE SEQUENCE [LARGE SCALE GENOMIC DNA]</scope>
    <source>
        <strain evidence="2 4">DSM 4103</strain>
    </source>
</reference>
<dbReference type="AlphaFoldDB" id="A0A2A2HC06"/>
<comment type="caution">
    <text evidence="1">The sequence shown here is derived from an EMBL/GenBank/DDBJ whole genome shotgun (WGS) entry which is preliminary data.</text>
</comment>
<evidence type="ECO:0000313" key="3">
    <source>
        <dbReference type="Proteomes" id="UP000217528"/>
    </source>
</evidence>
<evidence type="ECO:0000313" key="1">
    <source>
        <dbReference type="EMBL" id="PAV06794.1"/>
    </source>
</evidence>
<dbReference type="Pfam" id="PF01877">
    <property type="entry name" value="RNA_binding"/>
    <property type="match status" value="1"/>
</dbReference>